<dbReference type="AlphaFoldDB" id="A0A8B7ZW18"/>
<dbReference type="KEGG" id="aplc:110989305"/>
<dbReference type="GO" id="GO:0005737">
    <property type="term" value="C:cytoplasm"/>
    <property type="evidence" value="ECO:0007669"/>
    <property type="project" value="TreeGrafter"/>
</dbReference>
<dbReference type="OMA" id="PLANRCQ"/>
<dbReference type="Pfam" id="PF14763">
    <property type="entry name" value="HPS3_C"/>
    <property type="match status" value="1"/>
</dbReference>
<gene>
    <name evidence="5" type="primary">LOC110989305</name>
</gene>
<sequence>MVHVLPCHQFAGDPKTLALSQDPLTIFASRTQLFVATLQHSVNVYRLGDGSSEGHGSLQHSFTTAGLVQQGVHCTTGNYIATLEVQGNAQHQTTSLRVYFNWEMSGRHLAVRARVAGGDIRERGATVSTYHLDRRPSAGRQFELVEVQTPAPAQCLACCPATGNLAAGVDNTVSVYQFLAECMDFDWLIQLRMGLMVREVCMCEGTIACMGTQELQVVKVRVWDMAGREALRGRSVTDTEIVKTQRGKRRVPLLIRPAPSSLNGSESDGTGNQTPASPSAWKPAATEQRKGKSREACQAQPYFVIAEGAALDWDFGIETTFGTNGSRATSAQQTTPGNASVYLPSIQSEDPYFESSEDNWEMMGPVGRFEGHPTHILFPRRRTRKLKTALTQLLYRRFMSDISEGDNSLQSLQLLPTYATASSSKTEPSNDLLESNNAQNLAGLCCFFSAAREGYLYEVQPRPRLLTEYTYKAEALQVKAGRSLLYALTQNGLETYTLRTMAAALPNMEAVDNIANTCPPATMDISLVGLEPYLGVTQITISQDHVMLLSKAKDNSGQAMPTRGEMSASISSKASAVYVLEQAPLTAVYRSLADLGERYRSTSPIGYLQSLLEGHLLLRTAANLERENPRHQQTEQKDSQSSESSDELRSLYLQSCLQLALHYCRGETTDWHLTLPYFNMSELPLQKIIQLCPKPYTAFEDEEIVTGAGSGMIHYLDWALFDENSTVEVDQEMADNILKYFMSLAPQHCSKVVLFSKIASLVSPDNALSVLSKVRDAHQAGHHVNFVGIPGRYVWGNLDRLALSEAYLRLGDLEQAATTLCTLSGEEITQLCTQHSSLLLQGEDQFSHLAQLIRQQEPESLLSALVQLIDENTVSLFTCIKLLRDENESLTSLANSHLKRFLEEVVSTNHRHTVLPGAAELLVEVYFERLKKGMSKGAPLRQSSRHTHIFSGGGCFHKTPEWMDYLPPFQGPESLTFKCLQAVSPSNARPARGFMGRLQTPILGKFGGGPWPNAPGQSQQSRQAGADWKGEEQIVCPCCCCNDDLLNIQSLITSPCASPALARQVMGLIKALKVTTPPPAIPSPSETTVAMATPSEATPAAVTPTTPALSQSLQSLDTVCRSVLDPQAILELLIKEHPGLVLDYAQDTFGKDTAKWKELLKMLLDRGAEMSLTSEGDGDGSREVPSTEQADYLQILTGVLGHASNLLAPEELLRCLPSEGSLSFFLPYLRQSCCRQNAQVLHRRLIKMLAI</sequence>
<feature type="region of interest" description="Disordered" evidence="1">
    <location>
        <begin position="253"/>
        <end position="293"/>
    </location>
</feature>
<accession>A0A8B7ZW18</accession>
<dbReference type="CTD" id="84343"/>
<evidence type="ECO:0000259" key="2">
    <source>
        <dbReference type="Pfam" id="PF14761"/>
    </source>
</evidence>
<dbReference type="Pfam" id="PF14761">
    <property type="entry name" value="HPS3_N"/>
    <property type="match status" value="2"/>
</dbReference>
<dbReference type="RefSeq" id="XP_022109287.1">
    <property type="nucleotide sequence ID" value="XM_022253595.1"/>
</dbReference>
<feature type="domain" description="BLOC-2 complex member HPS3 N-terminal" evidence="2">
    <location>
        <begin position="386"/>
        <end position="573"/>
    </location>
</feature>
<evidence type="ECO:0000256" key="1">
    <source>
        <dbReference type="SAM" id="MobiDB-lite"/>
    </source>
</evidence>
<evidence type="ECO:0000313" key="4">
    <source>
        <dbReference type="Proteomes" id="UP000694845"/>
    </source>
</evidence>
<organism evidence="4 5">
    <name type="scientific">Acanthaster planci</name>
    <name type="common">Crown-of-thorns starfish</name>
    <dbReference type="NCBI Taxonomy" id="133434"/>
    <lineage>
        <taxon>Eukaryota</taxon>
        <taxon>Metazoa</taxon>
        <taxon>Echinodermata</taxon>
        <taxon>Eleutherozoa</taxon>
        <taxon>Asterozoa</taxon>
        <taxon>Asteroidea</taxon>
        <taxon>Valvatacea</taxon>
        <taxon>Valvatida</taxon>
        <taxon>Acanthasteridae</taxon>
        <taxon>Acanthaster</taxon>
    </lineage>
</organism>
<proteinExistence type="predicted"/>
<evidence type="ECO:0000313" key="5">
    <source>
        <dbReference type="RefSeq" id="XP_022109287.1"/>
    </source>
</evidence>
<protein>
    <submittedName>
        <fullName evidence="5">Uncharacterized protein LOC110989305</fullName>
    </submittedName>
</protein>
<dbReference type="InterPro" id="IPR029438">
    <property type="entry name" value="HPS3_C"/>
</dbReference>
<evidence type="ECO:0000259" key="3">
    <source>
        <dbReference type="Pfam" id="PF14763"/>
    </source>
</evidence>
<feature type="domain" description="BLOC-2 complex member HPS3 N-terminal" evidence="2">
    <location>
        <begin position="4"/>
        <end position="222"/>
    </location>
</feature>
<dbReference type="InterPro" id="IPR017216">
    <property type="entry name" value="HPS3"/>
</dbReference>
<keyword evidence="4" id="KW-1185">Reference proteome</keyword>
<dbReference type="OrthoDB" id="10255480at2759"/>
<dbReference type="PANTHER" id="PTHR28633">
    <property type="entry name" value="HERMANSKY-PUDLAK SYNDROME 3 PROTEIN"/>
    <property type="match status" value="1"/>
</dbReference>
<dbReference type="Proteomes" id="UP000694845">
    <property type="component" value="Unplaced"/>
</dbReference>
<feature type="compositionally biased region" description="Basic and acidic residues" evidence="1">
    <location>
        <begin position="625"/>
        <end position="640"/>
    </location>
</feature>
<reference evidence="5" key="1">
    <citation type="submission" date="2025-08" db="UniProtKB">
        <authorList>
            <consortium name="RefSeq"/>
        </authorList>
    </citation>
    <scope>IDENTIFICATION</scope>
</reference>
<feature type="compositionally biased region" description="Polar residues" evidence="1">
    <location>
        <begin position="260"/>
        <end position="277"/>
    </location>
</feature>
<feature type="domain" description="BLOC-2 complex member HPS3 C-terminal" evidence="3">
    <location>
        <begin position="588"/>
        <end position="942"/>
    </location>
</feature>
<dbReference type="PANTHER" id="PTHR28633:SF1">
    <property type="entry name" value="BLOC-2 COMPLEX MEMBER HPS3"/>
    <property type="match status" value="1"/>
</dbReference>
<feature type="region of interest" description="Disordered" evidence="1">
    <location>
        <begin position="625"/>
        <end position="644"/>
    </location>
</feature>
<dbReference type="InterPro" id="IPR029437">
    <property type="entry name" value="HPS3_N"/>
</dbReference>
<dbReference type="GeneID" id="110989305"/>
<name>A0A8B7ZW18_ACAPL</name>